<dbReference type="CDD" id="cd20071">
    <property type="entry name" value="SET_SMYD"/>
    <property type="match status" value="1"/>
</dbReference>
<organism evidence="2 3">
    <name type="scientific">Polyporus arcularius HHB13444</name>
    <dbReference type="NCBI Taxonomy" id="1314778"/>
    <lineage>
        <taxon>Eukaryota</taxon>
        <taxon>Fungi</taxon>
        <taxon>Dikarya</taxon>
        <taxon>Basidiomycota</taxon>
        <taxon>Agaricomycotina</taxon>
        <taxon>Agaricomycetes</taxon>
        <taxon>Polyporales</taxon>
        <taxon>Polyporaceae</taxon>
        <taxon>Polyporus</taxon>
    </lineage>
</organism>
<dbReference type="EMBL" id="ML211134">
    <property type="protein sequence ID" value="TFK87890.1"/>
    <property type="molecule type" value="Genomic_DNA"/>
</dbReference>
<dbReference type="Pfam" id="PF00856">
    <property type="entry name" value="SET"/>
    <property type="match status" value="1"/>
</dbReference>
<dbReference type="AlphaFoldDB" id="A0A5C3PI07"/>
<protein>
    <submittedName>
        <fullName evidence="2">SET domain-containing protein</fullName>
    </submittedName>
</protein>
<gene>
    <name evidence="2" type="ORF">K466DRAFT_94754</name>
</gene>
<dbReference type="SUPFAM" id="SSF82199">
    <property type="entry name" value="SET domain"/>
    <property type="match status" value="1"/>
</dbReference>
<dbReference type="SMART" id="SM00317">
    <property type="entry name" value="SET"/>
    <property type="match status" value="1"/>
</dbReference>
<keyword evidence="3" id="KW-1185">Reference proteome</keyword>
<dbReference type="PANTHER" id="PTHR47332:SF4">
    <property type="entry name" value="SET DOMAIN-CONTAINING PROTEIN 5"/>
    <property type="match status" value="1"/>
</dbReference>
<evidence type="ECO:0000259" key="1">
    <source>
        <dbReference type="PROSITE" id="PS50280"/>
    </source>
</evidence>
<dbReference type="STRING" id="1314778.A0A5C3PI07"/>
<dbReference type="Gene3D" id="2.170.270.10">
    <property type="entry name" value="SET domain"/>
    <property type="match status" value="1"/>
</dbReference>
<sequence>MAAERSPHFECIARRMCAPSDGSGRRISIPDPRRTVDFDLSSATPPNNEGRLDILTFEPGEDCVVMLYHRDKHGFPFLHRSHAADSTRYRVADTVSAGKGVFVTTDVERGGRIMCERPLVVYPQFLPFHRDLPPESAYPELEDALVRLPPDRCEAFFGLANSHPQDPSKVKGIVDTNALHIGLLPGSTQLYAAVCNDISRINHSCSPNAAYRFDLATFSIEVRALFPIPAGSQVFISYIDPALPRVSRQQALSDYGFACACAYCSRTGPTLDQSDTRRALIARADAGHATRDAALERWADDPDMPDDYVNRVDKMYMDLFEAEQLYYEPVWEGFATRLCKACCAVEDAEGARRWARLARALSCAYTGDERGWAAVEAAPERTEWWGRRRKAATR</sequence>
<evidence type="ECO:0000313" key="2">
    <source>
        <dbReference type="EMBL" id="TFK87890.1"/>
    </source>
</evidence>
<dbReference type="PANTHER" id="PTHR47332">
    <property type="entry name" value="SET DOMAIN-CONTAINING PROTEIN 5"/>
    <property type="match status" value="1"/>
</dbReference>
<dbReference type="InParanoid" id="A0A5C3PI07"/>
<dbReference type="InterPro" id="IPR001214">
    <property type="entry name" value="SET_dom"/>
</dbReference>
<reference evidence="2 3" key="1">
    <citation type="journal article" date="2019" name="Nat. Ecol. Evol.">
        <title>Megaphylogeny resolves global patterns of mushroom evolution.</title>
        <authorList>
            <person name="Varga T."/>
            <person name="Krizsan K."/>
            <person name="Foldi C."/>
            <person name="Dima B."/>
            <person name="Sanchez-Garcia M."/>
            <person name="Sanchez-Ramirez S."/>
            <person name="Szollosi G.J."/>
            <person name="Szarkandi J.G."/>
            <person name="Papp V."/>
            <person name="Albert L."/>
            <person name="Andreopoulos W."/>
            <person name="Angelini C."/>
            <person name="Antonin V."/>
            <person name="Barry K.W."/>
            <person name="Bougher N.L."/>
            <person name="Buchanan P."/>
            <person name="Buyck B."/>
            <person name="Bense V."/>
            <person name="Catcheside P."/>
            <person name="Chovatia M."/>
            <person name="Cooper J."/>
            <person name="Damon W."/>
            <person name="Desjardin D."/>
            <person name="Finy P."/>
            <person name="Geml J."/>
            <person name="Haridas S."/>
            <person name="Hughes K."/>
            <person name="Justo A."/>
            <person name="Karasinski D."/>
            <person name="Kautmanova I."/>
            <person name="Kiss B."/>
            <person name="Kocsube S."/>
            <person name="Kotiranta H."/>
            <person name="LaButti K.M."/>
            <person name="Lechner B.E."/>
            <person name="Liimatainen K."/>
            <person name="Lipzen A."/>
            <person name="Lukacs Z."/>
            <person name="Mihaltcheva S."/>
            <person name="Morgado L.N."/>
            <person name="Niskanen T."/>
            <person name="Noordeloos M.E."/>
            <person name="Ohm R.A."/>
            <person name="Ortiz-Santana B."/>
            <person name="Ovrebo C."/>
            <person name="Racz N."/>
            <person name="Riley R."/>
            <person name="Savchenko A."/>
            <person name="Shiryaev A."/>
            <person name="Soop K."/>
            <person name="Spirin V."/>
            <person name="Szebenyi C."/>
            <person name="Tomsovsky M."/>
            <person name="Tulloss R.E."/>
            <person name="Uehling J."/>
            <person name="Grigoriev I.V."/>
            <person name="Vagvolgyi C."/>
            <person name="Papp T."/>
            <person name="Martin F.M."/>
            <person name="Miettinen O."/>
            <person name="Hibbett D.S."/>
            <person name="Nagy L.G."/>
        </authorList>
    </citation>
    <scope>NUCLEOTIDE SEQUENCE [LARGE SCALE GENOMIC DNA]</scope>
    <source>
        <strain evidence="2 3">HHB13444</strain>
    </source>
</reference>
<accession>A0A5C3PI07</accession>
<dbReference type="Proteomes" id="UP000308197">
    <property type="component" value="Unassembled WGS sequence"/>
</dbReference>
<evidence type="ECO:0000313" key="3">
    <source>
        <dbReference type="Proteomes" id="UP000308197"/>
    </source>
</evidence>
<dbReference type="InterPro" id="IPR053185">
    <property type="entry name" value="SET_domain_protein"/>
</dbReference>
<feature type="domain" description="SET" evidence="1">
    <location>
        <begin position="87"/>
        <end position="239"/>
    </location>
</feature>
<proteinExistence type="predicted"/>
<dbReference type="PROSITE" id="PS50280">
    <property type="entry name" value="SET"/>
    <property type="match status" value="1"/>
</dbReference>
<name>A0A5C3PI07_9APHY</name>
<dbReference type="InterPro" id="IPR046341">
    <property type="entry name" value="SET_dom_sf"/>
</dbReference>